<organism evidence="2">
    <name type="scientific">Hexamita inflata</name>
    <dbReference type="NCBI Taxonomy" id="28002"/>
    <lineage>
        <taxon>Eukaryota</taxon>
        <taxon>Metamonada</taxon>
        <taxon>Diplomonadida</taxon>
        <taxon>Hexamitidae</taxon>
        <taxon>Hexamitinae</taxon>
        <taxon>Hexamita</taxon>
    </lineage>
</organism>
<evidence type="ECO:0000313" key="3">
    <source>
        <dbReference type="EMBL" id="CAL6028599.1"/>
    </source>
</evidence>
<sequence length="662" mass="75698">MTSQFSTIDPNSLQFEIDALHDSADLQNNTQFTTTELIQQSALKRTIDQKPLKRGVTQSEDVLKVEQYGVNLEQQRKLALQQLLDSEIDMIPLPDQTDLTQILPPNMEAMDSIPKKNEASPVPIELPQQFGNLTKSELNFISPPAAETQVKCDETLIDKSLHIEAPYKLQRTVQKSKVPLIQQSAVQQSQKIDASIILQSYQEQNELQVEIDSDSVQLLNQSLSGKQNRVVQRSRSLAVDKHNEPDITDSLCFASKSVAKSVRFSKFEQPTQELMDYKNQIEILTEQKQMLENELKKYVKLNSDQALHIKQLLNDVQFSKEAAFNHQNVIKELNLQVQSQKVAIAKYQDQLDLQSAEFQLQTEKLQTASQQIKTLQNEVKVQTEEIQLLNTELERKAKPTQITAMPIDKNISKQIRNVRSQFKQLRDIELVQIRKTISNKQKLFNKNCSELENCVQKIIALVPNKQVIQSYLVKFANELKFDQFEQTQLNKINQTNTIINTINNALIDLKISQNALKMNQFANYRDLIFNSVIPLELNEQTVLDKLNSLSNKLQIVEGKYDALQQTKSKNELNAQNQIISIQQEANSVKQIICEQRNTIQNNLQLNINDIIQSVEQMVQICAQKDQQTKNSTQILKKTHAMLIKATKSQPDESIAACIKKLE</sequence>
<keyword evidence="1" id="KW-0175">Coiled coil</keyword>
<evidence type="ECO:0000313" key="4">
    <source>
        <dbReference type="Proteomes" id="UP001642409"/>
    </source>
</evidence>
<dbReference type="AlphaFoldDB" id="A0AA86Q7D3"/>
<reference evidence="3 4" key="2">
    <citation type="submission" date="2024-07" db="EMBL/GenBank/DDBJ databases">
        <authorList>
            <person name="Akdeniz Z."/>
        </authorList>
    </citation>
    <scope>NUCLEOTIDE SEQUENCE [LARGE SCALE GENOMIC DNA]</scope>
</reference>
<dbReference type="EMBL" id="CATOUU010000840">
    <property type="protein sequence ID" value="CAI9953685.1"/>
    <property type="molecule type" value="Genomic_DNA"/>
</dbReference>
<keyword evidence="4" id="KW-1185">Reference proteome</keyword>
<gene>
    <name evidence="3" type="ORF">HINF_LOCUS31887</name>
    <name evidence="2" type="ORF">HINF_LOCUS41330</name>
</gene>
<evidence type="ECO:0000256" key="1">
    <source>
        <dbReference type="SAM" id="Coils"/>
    </source>
</evidence>
<reference evidence="2" key="1">
    <citation type="submission" date="2023-06" db="EMBL/GenBank/DDBJ databases">
        <authorList>
            <person name="Kurt Z."/>
        </authorList>
    </citation>
    <scope>NUCLEOTIDE SEQUENCE</scope>
</reference>
<feature type="coiled-coil region" evidence="1">
    <location>
        <begin position="274"/>
        <end position="301"/>
    </location>
</feature>
<accession>A0AA86Q7D3</accession>
<proteinExistence type="predicted"/>
<feature type="coiled-coil region" evidence="1">
    <location>
        <begin position="330"/>
        <end position="392"/>
    </location>
</feature>
<dbReference type="Proteomes" id="UP001642409">
    <property type="component" value="Unassembled WGS sequence"/>
</dbReference>
<dbReference type="EMBL" id="CAXDID020000107">
    <property type="protein sequence ID" value="CAL6028599.1"/>
    <property type="molecule type" value="Genomic_DNA"/>
</dbReference>
<protein>
    <submittedName>
        <fullName evidence="3">Hypothetical_protein</fullName>
    </submittedName>
</protein>
<evidence type="ECO:0000313" key="2">
    <source>
        <dbReference type="EMBL" id="CAI9953685.1"/>
    </source>
</evidence>
<comment type="caution">
    <text evidence="2">The sequence shown here is derived from an EMBL/GenBank/DDBJ whole genome shotgun (WGS) entry which is preliminary data.</text>
</comment>
<name>A0AA86Q7D3_9EUKA</name>